<evidence type="ECO:0000259" key="1">
    <source>
        <dbReference type="Pfam" id="PF13976"/>
    </source>
</evidence>
<protein>
    <recommendedName>
        <fullName evidence="1">GAG-pre-integrase domain-containing protein</fullName>
    </recommendedName>
</protein>
<dbReference type="Pfam" id="PF13976">
    <property type="entry name" value="gag_pre-integrs"/>
    <property type="match status" value="1"/>
</dbReference>
<dbReference type="HOGENOM" id="CLU_1384349_0_0_1"/>
<dbReference type="eggNOG" id="KOG0017">
    <property type="taxonomic scope" value="Eukaryota"/>
</dbReference>
<name>J7S2R4_HUIN7</name>
<dbReference type="OrthoDB" id="4369352at2759"/>
<proteinExistence type="predicted"/>
<dbReference type="GeneID" id="34527952"/>
<reference evidence="2 3" key="1">
    <citation type="journal article" date="2011" name="Proc. Natl. Acad. Sci. U.S.A.">
        <title>Evolutionary erosion of yeast sex chromosomes by mating-type switching accidents.</title>
        <authorList>
            <person name="Gordon J.L."/>
            <person name="Armisen D."/>
            <person name="Proux-Wera E."/>
            <person name="Oheigeartaigh S.S."/>
            <person name="Byrne K.P."/>
            <person name="Wolfe K.H."/>
        </authorList>
    </citation>
    <scope>NUCLEOTIDE SEQUENCE [LARGE SCALE GENOMIC DNA]</scope>
    <source>
        <strain evidence="3">ATCC MYA-139 / BCRC 22969 / CBS 8797 / CCRC 22969 / KCTC 17520 / NBRC 10181 / NCYC 3082</strain>
    </source>
</reference>
<evidence type="ECO:0000313" key="3">
    <source>
        <dbReference type="Proteomes" id="UP000006310"/>
    </source>
</evidence>
<dbReference type="AlphaFoldDB" id="J7S2R4"/>
<dbReference type="Proteomes" id="UP000006310">
    <property type="component" value="Chromosome 10"/>
</dbReference>
<dbReference type="RefSeq" id="XP_022466442.1">
    <property type="nucleotide sequence ID" value="XM_022610113.1"/>
</dbReference>
<dbReference type="InterPro" id="IPR025724">
    <property type="entry name" value="GAG-pre-integrase_dom"/>
</dbReference>
<accession>J7S2R4</accession>
<reference evidence="3" key="2">
    <citation type="submission" date="2012-08" db="EMBL/GenBank/DDBJ databases">
        <title>Genome sequence of Kazachstania naganishii.</title>
        <authorList>
            <person name="Gordon J.L."/>
            <person name="Armisen D."/>
            <person name="Proux-Wera E."/>
            <person name="OhEigeartaigh S.S."/>
            <person name="Byrne K.P."/>
            <person name="Wolfe K.H."/>
        </authorList>
    </citation>
    <scope>NUCLEOTIDE SEQUENCE [LARGE SCALE GENOMIC DNA]</scope>
    <source>
        <strain evidence="3">ATCC MYA-139 / BCRC 22969 / CBS 8797 / CCRC 22969 / KCTC 17520 / NBRC 10181 / NCYC 3082</strain>
    </source>
</reference>
<dbReference type="EMBL" id="HE978323">
    <property type="protein sequence ID" value="CCK72197.1"/>
    <property type="molecule type" value="Genomic_DNA"/>
</dbReference>
<sequence>MKGGGAVHGIGASLKIQGNGIVKLGKYTVNDTAYVPNLPCNLLSVSKMTQKTGKCVIFTESQAYIASVPAAVLNKAKAIGELDVKSGLYSFKEEAKRSYWAATADAHEMNAESTSIILTTARASQGELWHARLGHPGKLIYRKLEHDIKLPKYELPSYAQCSTCSLLKGVIKKGPSSDRVVTAPLQLIQADICASFR</sequence>
<organism evidence="2 3">
    <name type="scientific">Huiozyma naganishii (strain ATCC MYA-139 / BCRC 22969 / CBS 8797 / KCTC 17520 / NBRC 10181 / NCYC 3082 / Yp74L-3)</name>
    <name type="common">Yeast</name>
    <name type="synonym">Kazachstania naganishii</name>
    <dbReference type="NCBI Taxonomy" id="1071383"/>
    <lineage>
        <taxon>Eukaryota</taxon>
        <taxon>Fungi</taxon>
        <taxon>Dikarya</taxon>
        <taxon>Ascomycota</taxon>
        <taxon>Saccharomycotina</taxon>
        <taxon>Saccharomycetes</taxon>
        <taxon>Saccharomycetales</taxon>
        <taxon>Saccharomycetaceae</taxon>
        <taxon>Huiozyma</taxon>
    </lineage>
</organism>
<dbReference type="KEGG" id="kng:KNAG_0J01150"/>
<gene>
    <name evidence="2" type="primary">KNAG0J01150</name>
    <name evidence="2" type="ordered locus">KNAG_0J01150</name>
</gene>
<feature type="domain" description="GAG-pre-integrase" evidence="1">
    <location>
        <begin position="116"/>
        <end position="168"/>
    </location>
</feature>
<keyword evidence="3" id="KW-1185">Reference proteome</keyword>
<evidence type="ECO:0000313" key="2">
    <source>
        <dbReference type="EMBL" id="CCK72197.1"/>
    </source>
</evidence>